<dbReference type="RefSeq" id="WP_344541180.1">
    <property type="nucleotide sequence ID" value="NZ_BAAATD010000003.1"/>
</dbReference>
<dbReference type="InterPro" id="IPR043129">
    <property type="entry name" value="ATPase_NBD"/>
</dbReference>
<name>A0ABN3PML7_9ACTN</name>
<accession>A0ABN3PML7</accession>
<dbReference type="InterPro" id="IPR002821">
    <property type="entry name" value="Hydantoinase_A"/>
</dbReference>
<sequence>MITGIDVGPTHTDAAILTGDGTPWATAKVPSVPDDPVTSVRHALAALHKRQRPGHPGPGKAEPAQVAVGLRGPAQAVVERKGLAKVAVLRIGGPAAQAVRPLFGWPADLRDAVRAGTAVVEGGGGFDAAEWTPLDTGAVAEFAAALAGRADAIAITGVFSPVDGTQERQAADIVRRELGDAVHISLSGELGPLGLLERENTTVLDAALHRLAADLSDGLRAAIGASATVLVTRGDGTLMGLDHLRRHPGLGLGGGLAGTLRGAAALTGLPDAVVADVGEHRVRVAALTAGFPQQALDAEIGGVPVGFWMPDLIRVARGGPHARHALAEAVDRMQPAAGRLPLVVVGGGAGEVPATLPGVAEVLHPEHGAVAGAIGAAASPVGGQAERVVRVDPRTDLGAVLDEVREEARVSAVRAGADPRRVQVSDVTRTPLPYLPSVTLRLHARASGPAHPL</sequence>
<feature type="domain" description="Hydantoinase A/oxoprolinase" evidence="1">
    <location>
        <begin position="198"/>
        <end position="320"/>
    </location>
</feature>
<protein>
    <submittedName>
        <fullName evidence="3">Hydantoinase/oxoprolinase family protein</fullName>
    </submittedName>
</protein>
<feature type="domain" description="Hydantoinase/oxoprolinase N-terminal" evidence="2">
    <location>
        <begin position="4"/>
        <end position="177"/>
    </location>
</feature>
<dbReference type="InterPro" id="IPR008040">
    <property type="entry name" value="Hydant_A_N"/>
</dbReference>
<dbReference type="Pfam" id="PF05378">
    <property type="entry name" value="Hydant_A_N"/>
    <property type="match status" value="1"/>
</dbReference>
<keyword evidence="4" id="KW-1185">Reference proteome</keyword>
<organism evidence="3 4">
    <name type="scientific">Actinomadura fulvescens</name>
    <dbReference type="NCBI Taxonomy" id="46160"/>
    <lineage>
        <taxon>Bacteria</taxon>
        <taxon>Bacillati</taxon>
        <taxon>Actinomycetota</taxon>
        <taxon>Actinomycetes</taxon>
        <taxon>Streptosporangiales</taxon>
        <taxon>Thermomonosporaceae</taxon>
        <taxon>Actinomadura</taxon>
    </lineage>
</organism>
<dbReference type="EMBL" id="BAAATD010000003">
    <property type="protein sequence ID" value="GAA2593988.1"/>
    <property type="molecule type" value="Genomic_DNA"/>
</dbReference>
<evidence type="ECO:0000259" key="1">
    <source>
        <dbReference type="Pfam" id="PF01968"/>
    </source>
</evidence>
<evidence type="ECO:0000313" key="4">
    <source>
        <dbReference type="Proteomes" id="UP001501509"/>
    </source>
</evidence>
<evidence type="ECO:0000313" key="3">
    <source>
        <dbReference type="EMBL" id="GAA2593988.1"/>
    </source>
</evidence>
<dbReference type="PANTHER" id="PTHR11365:SF23">
    <property type="entry name" value="HYPOTHETICAL 5-OXOPROLINASE (EUROFUNG)-RELATED"/>
    <property type="match status" value="1"/>
</dbReference>
<dbReference type="PANTHER" id="PTHR11365">
    <property type="entry name" value="5-OXOPROLINASE RELATED"/>
    <property type="match status" value="1"/>
</dbReference>
<dbReference type="Proteomes" id="UP001501509">
    <property type="component" value="Unassembled WGS sequence"/>
</dbReference>
<reference evidence="3 4" key="1">
    <citation type="journal article" date="2019" name="Int. J. Syst. Evol. Microbiol.">
        <title>The Global Catalogue of Microorganisms (GCM) 10K type strain sequencing project: providing services to taxonomists for standard genome sequencing and annotation.</title>
        <authorList>
            <consortium name="The Broad Institute Genomics Platform"/>
            <consortium name="The Broad Institute Genome Sequencing Center for Infectious Disease"/>
            <person name="Wu L."/>
            <person name="Ma J."/>
        </authorList>
    </citation>
    <scope>NUCLEOTIDE SEQUENCE [LARGE SCALE GENOMIC DNA]</scope>
    <source>
        <strain evidence="3 4">JCM 6833</strain>
    </source>
</reference>
<dbReference type="Pfam" id="PF01968">
    <property type="entry name" value="Hydantoinase_A"/>
    <property type="match status" value="1"/>
</dbReference>
<proteinExistence type="predicted"/>
<comment type="caution">
    <text evidence="3">The sequence shown here is derived from an EMBL/GenBank/DDBJ whole genome shotgun (WGS) entry which is preliminary data.</text>
</comment>
<gene>
    <name evidence="3" type="ORF">GCM10010411_28940</name>
</gene>
<dbReference type="InterPro" id="IPR045079">
    <property type="entry name" value="Oxoprolinase-like"/>
</dbReference>
<dbReference type="SUPFAM" id="SSF53067">
    <property type="entry name" value="Actin-like ATPase domain"/>
    <property type="match status" value="1"/>
</dbReference>
<evidence type="ECO:0000259" key="2">
    <source>
        <dbReference type="Pfam" id="PF05378"/>
    </source>
</evidence>